<dbReference type="OrthoDB" id="25157at2759"/>
<sequence length="860" mass="94861">MESLSVASSASEAELISVTQTLAKDAYVLFQLGKYVDCLKVLNQILEMKADDPKVLHNIAIVENFQDGFLNPKKFLETLNNLKKRSEILSPSSGENMEALNNKIKSVGNKGNNAVVNSSTTINKLPGISGDDFDVSVAMFNIAVILYHLHEYEKCFFILERLYQNIDPIDERVARHVCLLLLEVSLVGHHASRAADVMNYLERVGGNSLATQGDSGNNSQQQLTSLVSKSTSAPCNVMISSDPVNSDSIVNTNGPESPLSRTLSEETLYESLMSTLDVSGAQNITRPLNDPSRSQTDDSFISTPDLRLKVHLYKIWILILTRNLKAAKREVKMAMNIARGKDYSLALFLKSQLEYAKRNHRKAIKLLVASASQTETGTSALYYNNLGCIYFQLEKYQTATFFFSKAIENSSPQRKEKPMKLLSFSQDKSVLFTYNCGLVYLASGKPVLAVRCFQQAGSVFFKRPLLWLRIAECCIMFSEKKPDINVKIIGKGKWRQLFIESWNSRNMLQVDSNLSLTFAKSCLLNALHLLDYPDESMNMNLNTHGPNLKAIQGLVSGLGPGPGEVNSNGEAKEMKVGNTSGSPNSLLQSSINEYEGLCGKENHMMLQAVLADLAFVYLELGNAVKALAASRCLLRLPGCSKIYVFLGNVYAAEAYCLLNQPKQASEHLSSYISGQNSNNTEVPYSQEDCDNWQIRKLVDLDELNSNNTAAHDQPLHQGGSGFGFLFLKPEEAQGVLLADMAAMAAAEGDIERAHEAVTLALSLIPNNPEVVLTATYIDLVRGNTQDAVLKLKQCSRARFLPGTLAEKLKSSSTPVSWFQELLEIFGGMLRLKGMIEVYKAHCGLDLSKSDQETRVSGSVH</sequence>
<name>A0A5N6LQ32_9ASTR</name>
<evidence type="ECO:0000256" key="1">
    <source>
        <dbReference type="ARBA" id="ARBA00010080"/>
    </source>
</evidence>
<protein>
    <recommendedName>
        <fullName evidence="5">CCR4-NOT transcription complex subunit 10</fullName>
    </recommendedName>
</protein>
<dbReference type="GO" id="GO:0017148">
    <property type="term" value="P:negative regulation of translation"/>
    <property type="evidence" value="ECO:0007669"/>
    <property type="project" value="TreeGrafter"/>
</dbReference>
<keyword evidence="4" id="KW-1185">Reference proteome</keyword>
<accession>A0A5N6LQ32</accession>
<organism evidence="3 4">
    <name type="scientific">Mikania micrantha</name>
    <name type="common">bitter vine</name>
    <dbReference type="NCBI Taxonomy" id="192012"/>
    <lineage>
        <taxon>Eukaryota</taxon>
        <taxon>Viridiplantae</taxon>
        <taxon>Streptophyta</taxon>
        <taxon>Embryophyta</taxon>
        <taxon>Tracheophyta</taxon>
        <taxon>Spermatophyta</taxon>
        <taxon>Magnoliopsida</taxon>
        <taxon>eudicotyledons</taxon>
        <taxon>Gunneridae</taxon>
        <taxon>Pentapetalae</taxon>
        <taxon>asterids</taxon>
        <taxon>campanulids</taxon>
        <taxon>Asterales</taxon>
        <taxon>Asteraceae</taxon>
        <taxon>Asteroideae</taxon>
        <taxon>Heliantheae alliance</taxon>
        <taxon>Eupatorieae</taxon>
        <taxon>Mikania</taxon>
    </lineage>
</organism>
<dbReference type="EMBL" id="SZYD01000019">
    <property type="protein sequence ID" value="KAD2394299.1"/>
    <property type="molecule type" value="Genomic_DNA"/>
</dbReference>
<dbReference type="GO" id="GO:0006402">
    <property type="term" value="P:mRNA catabolic process"/>
    <property type="evidence" value="ECO:0007669"/>
    <property type="project" value="TreeGrafter"/>
</dbReference>
<proteinExistence type="inferred from homology"/>
<dbReference type="Gene3D" id="1.25.40.10">
    <property type="entry name" value="Tetratricopeptide repeat domain"/>
    <property type="match status" value="2"/>
</dbReference>
<dbReference type="PANTHER" id="PTHR12979:SF5">
    <property type="entry name" value="CCR4-NOT TRANSCRIPTION COMPLEX SUBUNIT 10"/>
    <property type="match status" value="1"/>
</dbReference>
<comment type="similarity">
    <text evidence="1">Belongs to the CNOT10 family.</text>
</comment>
<dbReference type="InterPro" id="IPR019734">
    <property type="entry name" value="TPR_rpt"/>
</dbReference>
<reference evidence="3 4" key="1">
    <citation type="submission" date="2019-05" db="EMBL/GenBank/DDBJ databases">
        <title>Mikania micrantha, genome provides insights into the molecular mechanism of rapid growth.</title>
        <authorList>
            <person name="Liu B."/>
        </authorList>
    </citation>
    <scope>NUCLEOTIDE SEQUENCE [LARGE SCALE GENOMIC DNA]</scope>
    <source>
        <strain evidence="3">NLD-2019</strain>
        <tissue evidence="3">Leaf</tissue>
    </source>
</reference>
<dbReference type="InterPro" id="IPR039740">
    <property type="entry name" value="CNOT10"/>
</dbReference>
<dbReference type="GO" id="GO:0030014">
    <property type="term" value="C:CCR4-NOT complex"/>
    <property type="evidence" value="ECO:0007669"/>
    <property type="project" value="InterPro"/>
</dbReference>
<dbReference type="SUPFAM" id="SSF48452">
    <property type="entry name" value="TPR-like"/>
    <property type="match status" value="2"/>
</dbReference>
<dbReference type="Proteomes" id="UP000326396">
    <property type="component" value="Linkage Group LG9"/>
</dbReference>
<dbReference type="PANTHER" id="PTHR12979">
    <property type="entry name" value="CCR4-NOT TRANSCRIPTION COMPLEX SUBUNIT 10"/>
    <property type="match status" value="1"/>
</dbReference>
<evidence type="ECO:0000313" key="3">
    <source>
        <dbReference type="EMBL" id="KAD2394299.1"/>
    </source>
</evidence>
<feature type="repeat" description="TPR" evidence="2">
    <location>
        <begin position="380"/>
        <end position="413"/>
    </location>
</feature>
<dbReference type="InterPro" id="IPR011990">
    <property type="entry name" value="TPR-like_helical_dom_sf"/>
</dbReference>
<evidence type="ECO:0008006" key="5">
    <source>
        <dbReference type="Google" id="ProtNLM"/>
    </source>
</evidence>
<evidence type="ECO:0000313" key="4">
    <source>
        <dbReference type="Proteomes" id="UP000326396"/>
    </source>
</evidence>
<keyword evidence="2" id="KW-0802">TPR repeat</keyword>
<dbReference type="PROSITE" id="PS50005">
    <property type="entry name" value="TPR"/>
    <property type="match status" value="1"/>
</dbReference>
<dbReference type="AlphaFoldDB" id="A0A5N6LQ32"/>
<gene>
    <name evidence="3" type="ORF">E3N88_41276</name>
</gene>
<comment type="caution">
    <text evidence="3">The sequence shown here is derived from an EMBL/GenBank/DDBJ whole genome shotgun (WGS) entry which is preliminary data.</text>
</comment>
<dbReference type="SMART" id="SM00028">
    <property type="entry name" value="TPR"/>
    <property type="match status" value="3"/>
</dbReference>
<evidence type="ECO:0000256" key="2">
    <source>
        <dbReference type="PROSITE-ProRule" id="PRU00339"/>
    </source>
</evidence>